<name>A0ABT0CE43_THEVL</name>
<keyword evidence="1" id="KW-0812">Transmembrane</keyword>
<protein>
    <submittedName>
        <fullName evidence="2">Uncharacterized protein</fullName>
    </submittedName>
</protein>
<reference evidence="2" key="1">
    <citation type="submission" date="2021-02" db="EMBL/GenBank/DDBJ databases">
        <title>The CRISPR/cas machinery reduction and long-range gene transfer in the hot spring cyanobacterium Synechococcus.</title>
        <authorList>
            <person name="Dvorak P."/>
            <person name="Jahodarova E."/>
            <person name="Hasler P."/>
            <person name="Poulickova A."/>
        </authorList>
    </citation>
    <scope>NUCLEOTIDE SEQUENCE</scope>
    <source>
        <strain evidence="2">Rupite</strain>
    </source>
</reference>
<comment type="caution">
    <text evidence="2">The sequence shown here is derived from an EMBL/GenBank/DDBJ whole genome shotgun (WGS) entry which is preliminary data.</text>
</comment>
<feature type="transmembrane region" description="Helical" evidence="1">
    <location>
        <begin position="6"/>
        <end position="32"/>
    </location>
</feature>
<organism evidence="2 3">
    <name type="scientific">Thermostichus vulcanus str. 'Rupite'</name>
    <dbReference type="NCBI Taxonomy" id="2813851"/>
    <lineage>
        <taxon>Bacteria</taxon>
        <taxon>Bacillati</taxon>
        <taxon>Cyanobacteriota</taxon>
        <taxon>Cyanophyceae</taxon>
        <taxon>Thermostichales</taxon>
        <taxon>Thermostichaceae</taxon>
        <taxon>Thermostichus</taxon>
    </lineage>
</organism>
<gene>
    <name evidence="2" type="ORF">JX360_13925</name>
</gene>
<keyword evidence="3" id="KW-1185">Reference proteome</keyword>
<proteinExistence type="predicted"/>
<evidence type="ECO:0000313" key="2">
    <source>
        <dbReference type="EMBL" id="MCJ2543987.1"/>
    </source>
</evidence>
<sequence>MFMSPVLWQAIGYACGISLGILVLAGLVNLLMRRLEQQPESSRVSGGNGSLV</sequence>
<evidence type="ECO:0000313" key="3">
    <source>
        <dbReference type="Proteomes" id="UP000830835"/>
    </source>
</evidence>
<accession>A0ABT0CE43</accession>
<dbReference type="Proteomes" id="UP000830835">
    <property type="component" value="Unassembled WGS sequence"/>
</dbReference>
<keyword evidence="1" id="KW-0472">Membrane</keyword>
<keyword evidence="1" id="KW-1133">Transmembrane helix</keyword>
<evidence type="ECO:0000256" key="1">
    <source>
        <dbReference type="SAM" id="Phobius"/>
    </source>
</evidence>
<dbReference type="EMBL" id="JAFIRA010000042">
    <property type="protein sequence ID" value="MCJ2543987.1"/>
    <property type="molecule type" value="Genomic_DNA"/>
</dbReference>